<organism evidence="1 2">
    <name type="scientific">Escherichia coli</name>
    <dbReference type="NCBI Taxonomy" id="562"/>
    <lineage>
        <taxon>Bacteria</taxon>
        <taxon>Pseudomonadati</taxon>
        <taxon>Pseudomonadota</taxon>
        <taxon>Gammaproteobacteria</taxon>
        <taxon>Enterobacterales</taxon>
        <taxon>Enterobacteriaceae</taxon>
        <taxon>Escherichia</taxon>
    </lineage>
</organism>
<dbReference type="EMBL" id="UARW01000010">
    <property type="protein sequence ID" value="SQD03739.1"/>
    <property type="molecule type" value="Genomic_DNA"/>
</dbReference>
<dbReference type="AlphaFoldDB" id="A0A2X3LXP3"/>
<accession>A0A2X3LXP3</accession>
<gene>
    <name evidence="1" type="ORF">NCTC8009_04238</name>
</gene>
<evidence type="ECO:0000313" key="1">
    <source>
        <dbReference type="EMBL" id="SQD03739.1"/>
    </source>
</evidence>
<dbReference type="Proteomes" id="UP000250991">
    <property type="component" value="Unassembled WGS sequence"/>
</dbReference>
<evidence type="ECO:0000313" key="2">
    <source>
        <dbReference type="Proteomes" id="UP000250991"/>
    </source>
</evidence>
<reference evidence="1 2" key="1">
    <citation type="submission" date="2018-06" db="EMBL/GenBank/DDBJ databases">
        <authorList>
            <consortium name="Pathogen Informatics"/>
            <person name="Doyle S."/>
        </authorList>
    </citation>
    <scope>NUCLEOTIDE SEQUENCE [LARGE SCALE GENOMIC DNA]</scope>
    <source>
        <strain evidence="1 2">NCTC8009</strain>
    </source>
</reference>
<sequence>MSRFIPIELHHASRLLNHGPTVMITSFDEQSQRRKHYGSSLVNAGGV</sequence>
<name>A0A2X3LXP3_ECOLX</name>
<protein>
    <submittedName>
        <fullName evidence="1">Flavin reductase-like protein</fullName>
    </submittedName>
</protein>
<proteinExistence type="predicted"/>